<feature type="region of interest" description="Disordered" evidence="1">
    <location>
        <begin position="19"/>
        <end position="41"/>
    </location>
</feature>
<feature type="chain" id="PRO_5047023767" description="Lipoprotein" evidence="2">
    <location>
        <begin position="23"/>
        <end position="41"/>
    </location>
</feature>
<evidence type="ECO:0008006" key="5">
    <source>
        <dbReference type="Google" id="ProtNLM"/>
    </source>
</evidence>
<proteinExistence type="predicted"/>
<comment type="caution">
    <text evidence="3">The sequence shown here is derived from an EMBL/GenBank/DDBJ whole genome shotgun (WGS) entry which is preliminary data.</text>
</comment>
<gene>
    <name evidence="3" type="ORF">RY831_27260</name>
</gene>
<evidence type="ECO:0000256" key="2">
    <source>
        <dbReference type="SAM" id="SignalP"/>
    </source>
</evidence>
<dbReference type="PROSITE" id="PS51257">
    <property type="entry name" value="PROKAR_LIPOPROTEIN"/>
    <property type="match status" value="1"/>
</dbReference>
<evidence type="ECO:0000256" key="1">
    <source>
        <dbReference type="SAM" id="MobiDB-lite"/>
    </source>
</evidence>
<reference evidence="3 4" key="1">
    <citation type="submission" date="2023-10" db="EMBL/GenBank/DDBJ databases">
        <title>Noviherbaspirillum sp. CPCC 100848 genome assembly.</title>
        <authorList>
            <person name="Li X.Y."/>
            <person name="Fang X.M."/>
        </authorList>
    </citation>
    <scope>NUCLEOTIDE SEQUENCE [LARGE SCALE GENOMIC DNA]</scope>
    <source>
        <strain evidence="3 4">CPCC 100848</strain>
    </source>
</reference>
<protein>
    <recommendedName>
        <fullName evidence="5">Lipoprotein</fullName>
    </recommendedName>
</protein>
<feature type="signal peptide" evidence="2">
    <location>
        <begin position="1"/>
        <end position="22"/>
    </location>
</feature>
<accession>A0ABU6JH45</accession>
<evidence type="ECO:0000313" key="3">
    <source>
        <dbReference type="EMBL" id="MEC4722863.1"/>
    </source>
</evidence>
<name>A0ABU6JH45_9BURK</name>
<feature type="compositionally biased region" description="Polar residues" evidence="1">
    <location>
        <begin position="28"/>
        <end position="41"/>
    </location>
</feature>
<sequence length="41" mass="4203">MKAISTVLLVLLVAGCSGMATRGGGNSPYGNPQDMTYRSGQ</sequence>
<keyword evidence="4" id="KW-1185">Reference proteome</keyword>
<dbReference type="EMBL" id="JAWIIV010000038">
    <property type="protein sequence ID" value="MEC4722863.1"/>
    <property type="molecule type" value="Genomic_DNA"/>
</dbReference>
<keyword evidence="2" id="KW-0732">Signal</keyword>
<dbReference type="RefSeq" id="WP_264158769.1">
    <property type="nucleotide sequence ID" value="NZ_JAWIIV010000038.1"/>
</dbReference>
<organism evidence="3 4">
    <name type="scientific">Noviherbaspirillum album</name>
    <dbReference type="NCBI Taxonomy" id="3080276"/>
    <lineage>
        <taxon>Bacteria</taxon>
        <taxon>Pseudomonadati</taxon>
        <taxon>Pseudomonadota</taxon>
        <taxon>Betaproteobacteria</taxon>
        <taxon>Burkholderiales</taxon>
        <taxon>Oxalobacteraceae</taxon>
        <taxon>Noviherbaspirillum</taxon>
    </lineage>
</organism>
<evidence type="ECO:0000313" key="4">
    <source>
        <dbReference type="Proteomes" id="UP001352263"/>
    </source>
</evidence>
<dbReference type="Proteomes" id="UP001352263">
    <property type="component" value="Unassembled WGS sequence"/>
</dbReference>